<dbReference type="Pfam" id="PF07679">
    <property type="entry name" value="I-set"/>
    <property type="match status" value="2"/>
</dbReference>
<evidence type="ECO:0000256" key="1">
    <source>
        <dbReference type="ARBA" id="ARBA00004479"/>
    </source>
</evidence>
<evidence type="ECO:0000256" key="6">
    <source>
        <dbReference type="ARBA" id="ARBA00023319"/>
    </source>
</evidence>
<dbReference type="InterPro" id="IPR051275">
    <property type="entry name" value="Cell_adhesion_signaling"/>
</dbReference>
<dbReference type="InterPro" id="IPR007110">
    <property type="entry name" value="Ig-like_dom"/>
</dbReference>
<dbReference type="SMART" id="SM00060">
    <property type="entry name" value="FN3"/>
    <property type="match status" value="1"/>
</dbReference>
<dbReference type="InterPro" id="IPR013783">
    <property type="entry name" value="Ig-like_fold"/>
</dbReference>
<dbReference type="CDD" id="cd00096">
    <property type="entry name" value="Ig"/>
    <property type="match status" value="1"/>
</dbReference>
<dbReference type="InterPro" id="IPR013098">
    <property type="entry name" value="Ig_I-set"/>
</dbReference>
<accession>A0A8J1TX50</accession>
<keyword evidence="8" id="KW-1133">Transmembrane helix</keyword>
<keyword evidence="4" id="KW-1015">Disulfide bond</keyword>
<evidence type="ECO:0000256" key="2">
    <source>
        <dbReference type="ARBA" id="ARBA00022737"/>
    </source>
</evidence>
<dbReference type="InterPro" id="IPR036116">
    <property type="entry name" value="FN3_sf"/>
</dbReference>
<dbReference type="PANTHER" id="PTHR11640:SF31">
    <property type="entry name" value="IRREGULAR CHIASM C-ROUGHEST PROTEIN-RELATED"/>
    <property type="match status" value="1"/>
</dbReference>
<keyword evidence="8" id="KW-0812">Transmembrane</keyword>
<evidence type="ECO:0000256" key="8">
    <source>
        <dbReference type="SAM" id="Phobius"/>
    </source>
</evidence>
<dbReference type="PROSITE" id="PS50853">
    <property type="entry name" value="FN3"/>
    <property type="match status" value="1"/>
</dbReference>
<feature type="compositionally biased region" description="Polar residues" evidence="7">
    <location>
        <begin position="1046"/>
        <end position="1055"/>
    </location>
</feature>
<keyword evidence="6" id="KW-0393">Immunoglobulin domain</keyword>
<feature type="compositionally biased region" description="Basic and acidic residues" evidence="7">
    <location>
        <begin position="1097"/>
        <end position="1106"/>
    </location>
</feature>
<dbReference type="PROSITE" id="PS50835">
    <property type="entry name" value="IG_LIKE"/>
    <property type="match status" value="8"/>
</dbReference>
<sequence length="1179" mass="128527">MPEIEGHTNGTTLEVKPSQTPIEFKCVSHHGKPAANLTWFRNGKAITENVAYSTQDAGNKLLNAMSVLSIIPDDEDNGAFFACVATSPALLNGKELKTVVELSVLHPPGPPEITGYRTGQVVKTGDTVVLVCKSRGGNPLAMVYWYKNDVSVDRSYTTDSSANMARNEFEFVVDSTDNNAVYRCEATNVITSSSPPSASVRMTVQFAPTKVTIIGDQHAKAGEEVTLSCTSTNSNPPALITWDVRGRQVPGTTTQNWESPLGGFISQSNITVPLTNAENDIEYTCQGTNDPLGTTVSASITLSVLYPPDKPEITGYTQGNSIEAGLVKHMMCKSYGGNPTATLTWWKGDELLESTQRQQGQIVTSEVDFIARPDDNGAEYRCNATNPATVTPLIDTITLTVHFPPTTVAIEMTPSVLRAGVPATMICTSASSNPASVITWYRNGRKLQGVNMGVTDAEHGGKSTKSKLEMTPTADDDNAIYSCRASNNELLQATNDAVTLDVLYAPVFLNDIGNKVDSIEGDSTSLNFTASGNPPDVTYTWYKNGEKISMKKKGKRDVSLPHFISDGGVLNITKVKKGDSGEYMCMATNAQGSETINITLNVLYGAKIKSISTPILVDQGDTAVMTCEAEANPYVNDMVKWVRESYEWLKVEQVYTAGKATLTVKNVEKQDSGMFKCVANNNIGKPVEKNAHLIVKYKPEIDRSPQYLKAASEIGGTASLICKAQGAPEITFNWWKGADKLTNDPNFTGAENLTSDFKHVIRRKKIDVLNFKSTLTIRNITKADYHRYVCIAQNVLGSDNVGITLDGTSKPDPPHSLQYVNSSHNSATLKWTPGFDGGSKTTFMVRYVQTGGKNYLYADVESSIYTITGLKLGTEYEISVRAKNKLGDSPFSPVIKAKTSSMLPDTTTADYSKGDDVPLIIILCVSIIGMVLLGLNVLLILYLIRRRRRKLMEKDSDETISQGNTIEMYTSHDGPMFPPQPGDDKSYTTYDTHDDFTDDIYAGRAEEEEDLKRSFLPQNQDTYPPPGYYSTNPSNGHAVPPADAQRNYSTHQWPNNEGGGFTNSMPRSTRIDEDAIYAETLRKMQQNMAGGQFDTAGRPRRDESGKQRPAGKQAPPPPVRSSSQRSMPPSVPDRNYGPEDIPNSPRYAPAPGAQSTYASLPRGEIATARAKPQVKGQLV</sequence>
<dbReference type="EMBL" id="CAIIXF020000010">
    <property type="protein sequence ID" value="CAH1796697.1"/>
    <property type="molecule type" value="Genomic_DNA"/>
</dbReference>
<dbReference type="CDD" id="cd00063">
    <property type="entry name" value="FN3"/>
    <property type="match status" value="1"/>
</dbReference>
<protein>
    <submittedName>
        <fullName evidence="9">Uncharacterized protein</fullName>
    </submittedName>
</protein>
<feature type="region of interest" description="Disordered" evidence="7">
    <location>
        <begin position="1089"/>
        <end position="1179"/>
    </location>
</feature>
<gene>
    <name evidence="9" type="ORF">OFUS_LOCUS21079</name>
</gene>
<dbReference type="Pfam" id="PF08205">
    <property type="entry name" value="C2-set_2"/>
    <property type="match status" value="4"/>
</dbReference>
<dbReference type="InterPro" id="IPR003598">
    <property type="entry name" value="Ig_sub2"/>
</dbReference>
<dbReference type="InterPro" id="IPR013162">
    <property type="entry name" value="CD80_C2-set"/>
</dbReference>
<dbReference type="Pfam" id="PF13927">
    <property type="entry name" value="Ig_3"/>
    <property type="match status" value="2"/>
</dbReference>
<evidence type="ECO:0000313" key="10">
    <source>
        <dbReference type="Proteomes" id="UP000749559"/>
    </source>
</evidence>
<dbReference type="SUPFAM" id="SSF48726">
    <property type="entry name" value="Immunoglobulin"/>
    <property type="match status" value="8"/>
</dbReference>
<evidence type="ECO:0000256" key="7">
    <source>
        <dbReference type="SAM" id="MobiDB-lite"/>
    </source>
</evidence>
<dbReference type="Gene3D" id="2.60.40.10">
    <property type="entry name" value="Immunoglobulins"/>
    <property type="match status" value="9"/>
</dbReference>
<dbReference type="SMART" id="SM00409">
    <property type="entry name" value="IG"/>
    <property type="match status" value="8"/>
</dbReference>
<dbReference type="SUPFAM" id="SSF49265">
    <property type="entry name" value="Fibronectin type III"/>
    <property type="match status" value="1"/>
</dbReference>
<dbReference type="GO" id="GO:0016020">
    <property type="term" value="C:membrane"/>
    <property type="evidence" value="ECO:0007669"/>
    <property type="project" value="UniProtKB-SubCell"/>
</dbReference>
<feature type="region of interest" description="Disordered" evidence="7">
    <location>
        <begin position="1007"/>
        <end position="1069"/>
    </location>
</feature>
<evidence type="ECO:0000256" key="5">
    <source>
        <dbReference type="ARBA" id="ARBA00023180"/>
    </source>
</evidence>
<dbReference type="PANTHER" id="PTHR11640">
    <property type="entry name" value="NEPHRIN"/>
    <property type="match status" value="1"/>
</dbReference>
<dbReference type="InterPro" id="IPR036179">
    <property type="entry name" value="Ig-like_dom_sf"/>
</dbReference>
<name>A0A8J1TX50_OWEFU</name>
<evidence type="ECO:0000313" key="9">
    <source>
        <dbReference type="EMBL" id="CAH1796697.1"/>
    </source>
</evidence>
<keyword evidence="3 8" id="KW-0472">Membrane</keyword>
<feature type="transmembrane region" description="Helical" evidence="8">
    <location>
        <begin position="919"/>
        <end position="944"/>
    </location>
</feature>
<proteinExistence type="predicted"/>
<dbReference type="InterPro" id="IPR003599">
    <property type="entry name" value="Ig_sub"/>
</dbReference>
<reference evidence="9" key="1">
    <citation type="submission" date="2022-03" db="EMBL/GenBank/DDBJ databases">
        <authorList>
            <person name="Martin C."/>
        </authorList>
    </citation>
    <scope>NUCLEOTIDE SEQUENCE</scope>
</reference>
<evidence type="ECO:0000256" key="3">
    <source>
        <dbReference type="ARBA" id="ARBA00023136"/>
    </source>
</evidence>
<keyword evidence="2" id="KW-0677">Repeat</keyword>
<dbReference type="Pfam" id="PF00041">
    <property type="entry name" value="fn3"/>
    <property type="match status" value="1"/>
</dbReference>
<dbReference type="InterPro" id="IPR003961">
    <property type="entry name" value="FN3_dom"/>
</dbReference>
<dbReference type="Proteomes" id="UP000749559">
    <property type="component" value="Unassembled WGS sequence"/>
</dbReference>
<keyword evidence="5" id="KW-0325">Glycoprotein</keyword>
<comment type="caution">
    <text evidence="9">The sequence shown here is derived from an EMBL/GenBank/DDBJ whole genome shotgun (WGS) entry which is preliminary data.</text>
</comment>
<dbReference type="AlphaFoldDB" id="A0A8J1TX50"/>
<organism evidence="9 10">
    <name type="scientific">Owenia fusiformis</name>
    <name type="common">Polychaete worm</name>
    <dbReference type="NCBI Taxonomy" id="6347"/>
    <lineage>
        <taxon>Eukaryota</taxon>
        <taxon>Metazoa</taxon>
        <taxon>Spiralia</taxon>
        <taxon>Lophotrochozoa</taxon>
        <taxon>Annelida</taxon>
        <taxon>Polychaeta</taxon>
        <taxon>Sedentaria</taxon>
        <taxon>Canalipalpata</taxon>
        <taxon>Sabellida</taxon>
        <taxon>Oweniida</taxon>
        <taxon>Oweniidae</taxon>
        <taxon>Owenia</taxon>
    </lineage>
</organism>
<evidence type="ECO:0000256" key="4">
    <source>
        <dbReference type="ARBA" id="ARBA00023157"/>
    </source>
</evidence>
<keyword evidence="10" id="KW-1185">Reference proteome</keyword>
<dbReference type="SMART" id="SM00408">
    <property type="entry name" value="IGc2"/>
    <property type="match status" value="8"/>
</dbReference>
<comment type="subcellular location">
    <subcellularLocation>
        <location evidence="1">Membrane</location>
        <topology evidence="1">Single-pass type I membrane protein</topology>
    </subcellularLocation>
</comment>
<dbReference type="OrthoDB" id="10028801at2759"/>